<evidence type="ECO:0000313" key="10">
    <source>
        <dbReference type="Proteomes" id="UP001213972"/>
    </source>
</evidence>
<dbReference type="Pfam" id="PF02687">
    <property type="entry name" value="FtsX"/>
    <property type="match status" value="1"/>
</dbReference>
<feature type="transmembrane region" description="Helical" evidence="7">
    <location>
        <begin position="820"/>
        <end position="843"/>
    </location>
</feature>
<proteinExistence type="inferred from homology"/>
<comment type="similarity">
    <text evidence="6">Belongs to the ABC-4 integral membrane protein family.</text>
</comment>
<dbReference type="EMBL" id="CP119321">
    <property type="protein sequence ID" value="WEK12692.1"/>
    <property type="molecule type" value="Genomic_DNA"/>
</dbReference>
<organism evidence="9 10">
    <name type="scientific">Candidatus Microbacterium phytovorans</name>
    <dbReference type="NCBI Taxonomy" id="3121374"/>
    <lineage>
        <taxon>Bacteria</taxon>
        <taxon>Bacillati</taxon>
        <taxon>Actinomycetota</taxon>
        <taxon>Actinomycetes</taxon>
        <taxon>Micrococcales</taxon>
        <taxon>Microbacteriaceae</taxon>
        <taxon>Microbacterium</taxon>
    </lineage>
</organism>
<evidence type="ECO:0000259" key="8">
    <source>
        <dbReference type="Pfam" id="PF02687"/>
    </source>
</evidence>
<evidence type="ECO:0000256" key="6">
    <source>
        <dbReference type="ARBA" id="ARBA00038076"/>
    </source>
</evidence>
<evidence type="ECO:0000256" key="5">
    <source>
        <dbReference type="ARBA" id="ARBA00023136"/>
    </source>
</evidence>
<dbReference type="PANTHER" id="PTHR30572:SF4">
    <property type="entry name" value="ABC TRANSPORTER PERMEASE YTRF"/>
    <property type="match status" value="1"/>
</dbReference>
<protein>
    <submittedName>
        <fullName evidence="9">ABC transporter permease</fullName>
    </submittedName>
</protein>
<sequence>MGTVPHAPTSAARTRREGSRWSRWRVAGRLARRQVRRTWVSSLLIATLVALPIAGLAGAAVFVDSMMGSPEEKAAVELGRMQAWVQPVGVPGAGMWQMPTEPQWTGYAAQGEAGWVEPEGEIPTDPLDALPAGTETVYVGEGRVRIETAAGLAPVQAWSGAVWDSRFAGRYDVVDGRAPTDEREVMVTPATLARAGTAIGGTITDADTGDEYLVTGTIDAATLPDAESAIAFYDADRFPGRWYLPELRLDWAGVQQLNEGGVIAYSREVVLDPPGFSPDGMNVSDPEYQAQMNRLALVATLAAAAVAAGYMVVMLAGAAFAVSARRQQRALAIAASVGADARDLRRTVRLQGTVLGLLGGIVGTALGVGVAAVAIRFLDDGSAVRFWGFHVPWPLLAGILVFAVLVGTASALVPARGVARSDAMSALRGARRPQRVTAARPLWGSLMLVVGVGITVVCGLLAAALATNSTVPWDSPLRWLPIVGIIGGPILAQLGIVLSGRWLLWLTSLALAKLGIAARIASRDAVANGARTVPAFAAIGATVFAGVFAMGMVSMSTGLSERTWTYSAPVGTAIGTLYSRGPDALTTEQADEAAAATIDIFRDVGVSQTAVALRQSTVWADSEDGVPADLVRATALVPQSALLDADDARAFGGYGELSDPQNNITVLDVDDIEVATGIRLDRAQRAAYESGAALVTQPALVTDDTIEVAAWSERQWQFGRAPNNVFVPPEGLETEPPLWTKTVDAFVVTAREQAIVVAMSPATADAVGLTMQPHVVFGAFDTPPTTDQRDRLFALGEGVQNDAYAASVWIESGPTGAEVWIVPLLAAMAVLVVGASAVALGLARFERRPDDATLTAVGGTNALRRRIGFWQGLVIVGFGTAAGAVAGILPPIGFMLQSQGDIGRELSLADVPWWLLATLAVVLPLVVAIANAIVPPRRPELTRRTAIA</sequence>
<name>A0AAJ5W188_9MICO</name>
<dbReference type="AlphaFoldDB" id="A0AAJ5W188"/>
<gene>
    <name evidence="9" type="ORF">P0Y48_09435</name>
</gene>
<feature type="transmembrane region" description="Helical" evidence="7">
    <location>
        <begin position="440"/>
        <end position="467"/>
    </location>
</feature>
<dbReference type="InterPro" id="IPR003838">
    <property type="entry name" value="ABC3_permease_C"/>
</dbReference>
<feature type="transmembrane region" description="Helical" evidence="7">
    <location>
        <begin position="395"/>
        <end position="419"/>
    </location>
</feature>
<evidence type="ECO:0000256" key="4">
    <source>
        <dbReference type="ARBA" id="ARBA00022989"/>
    </source>
</evidence>
<keyword evidence="2" id="KW-1003">Cell membrane</keyword>
<feature type="transmembrane region" description="Helical" evidence="7">
    <location>
        <begin position="39"/>
        <end position="63"/>
    </location>
</feature>
<evidence type="ECO:0000313" key="9">
    <source>
        <dbReference type="EMBL" id="WEK12692.1"/>
    </source>
</evidence>
<feature type="transmembrane region" description="Helical" evidence="7">
    <location>
        <begin position="873"/>
        <end position="893"/>
    </location>
</feature>
<keyword evidence="4 7" id="KW-1133">Transmembrane helix</keyword>
<evidence type="ECO:0000256" key="7">
    <source>
        <dbReference type="SAM" id="Phobius"/>
    </source>
</evidence>
<dbReference type="PANTHER" id="PTHR30572">
    <property type="entry name" value="MEMBRANE COMPONENT OF TRANSPORTER-RELATED"/>
    <property type="match status" value="1"/>
</dbReference>
<evidence type="ECO:0000256" key="2">
    <source>
        <dbReference type="ARBA" id="ARBA00022475"/>
    </source>
</evidence>
<feature type="domain" description="ABC3 transporter permease C-terminal" evidence="8">
    <location>
        <begin position="312"/>
        <end position="421"/>
    </location>
</feature>
<feature type="transmembrane region" description="Helical" evidence="7">
    <location>
        <begin position="533"/>
        <end position="553"/>
    </location>
</feature>
<dbReference type="InterPro" id="IPR050250">
    <property type="entry name" value="Macrolide_Exporter_MacB"/>
</dbReference>
<evidence type="ECO:0000256" key="1">
    <source>
        <dbReference type="ARBA" id="ARBA00004651"/>
    </source>
</evidence>
<feature type="transmembrane region" description="Helical" evidence="7">
    <location>
        <begin position="479"/>
        <end position="512"/>
    </location>
</feature>
<dbReference type="GO" id="GO:0022857">
    <property type="term" value="F:transmembrane transporter activity"/>
    <property type="evidence" value="ECO:0007669"/>
    <property type="project" value="TreeGrafter"/>
</dbReference>
<evidence type="ECO:0000256" key="3">
    <source>
        <dbReference type="ARBA" id="ARBA00022692"/>
    </source>
</evidence>
<comment type="subcellular location">
    <subcellularLocation>
        <location evidence="1">Cell membrane</location>
        <topology evidence="1">Multi-pass membrane protein</topology>
    </subcellularLocation>
</comment>
<feature type="transmembrane region" description="Helical" evidence="7">
    <location>
        <begin position="913"/>
        <end position="934"/>
    </location>
</feature>
<feature type="transmembrane region" description="Helical" evidence="7">
    <location>
        <begin position="295"/>
        <end position="322"/>
    </location>
</feature>
<dbReference type="GO" id="GO:0005886">
    <property type="term" value="C:plasma membrane"/>
    <property type="evidence" value="ECO:0007669"/>
    <property type="project" value="UniProtKB-SubCell"/>
</dbReference>
<keyword evidence="3 7" id="KW-0812">Transmembrane</keyword>
<reference evidence="9" key="1">
    <citation type="submission" date="2023-03" db="EMBL/GenBank/DDBJ databases">
        <title>Andean soil-derived lignocellulolytic bacterial consortium as a source of novel taxa and putative plastic-active enzymes.</title>
        <authorList>
            <person name="Diaz-Garcia L."/>
            <person name="Chuvochina M."/>
            <person name="Feuerriegel G."/>
            <person name="Bunk B."/>
            <person name="Sproer C."/>
            <person name="Streit W.R."/>
            <person name="Rodriguez L.M."/>
            <person name="Overmann J."/>
            <person name="Jimenez D.J."/>
        </authorList>
    </citation>
    <scope>NUCLEOTIDE SEQUENCE</scope>
    <source>
        <strain evidence="9">MAG 4610</strain>
    </source>
</reference>
<keyword evidence="5 7" id="KW-0472">Membrane</keyword>
<dbReference type="Proteomes" id="UP001213972">
    <property type="component" value="Chromosome"/>
</dbReference>
<accession>A0AAJ5W188</accession>
<feature type="transmembrane region" description="Helical" evidence="7">
    <location>
        <begin position="354"/>
        <end position="375"/>
    </location>
</feature>